<sequence length="93" mass="10035">MITVIVFATITFSGFCLFFAGGPVPPEGADIWSILRWIGILVGAIAAYCTCQALFELLVAATIGKERMIGIIMLFFLVCLIFAFVDGLALLID</sequence>
<reference evidence="2 3" key="1">
    <citation type="submission" date="2023-07" db="EMBL/GenBank/DDBJ databases">
        <title>Sorghum-associated microbial communities from plants grown in Nebraska, USA.</title>
        <authorList>
            <person name="Schachtman D."/>
        </authorList>
    </citation>
    <scope>NUCLEOTIDE SEQUENCE [LARGE SCALE GENOMIC DNA]</scope>
    <source>
        <strain evidence="2 3">DS1307</strain>
    </source>
</reference>
<evidence type="ECO:0000313" key="2">
    <source>
        <dbReference type="EMBL" id="MDP9840549.1"/>
    </source>
</evidence>
<proteinExistence type="predicted"/>
<keyword evidence="1" id="KW-0472">Membrane</keyword>
<dbReference type="RefSeq" id="WP_306840055.1">
    <property type="nucleotide sequence ID" value="NZ_JAUSRF010000029.1"/>
</dbReference>
<keyword evidence="3" id="KW-1185">Reference proteome</keyword>
<name>A0ABT9Q3K6_9HYPH</name>
<organism evidence="2 3">
    <name type="scientific">Neorhizobium huautlense</name>
    <dbReference type="NCBI Taxonomy" id="67774"/>
    <lineage>
        <taxon>Bacteria</taxon>
        <taxon>Pseudomonadati</taxon>
        <taxon>Pseudomonadota</taxon>
        <taxon>Alphaproteobacteria</taxon>
        <taxon>Hyphomicrobiales</taxon>
        <taxon>Rhizobiaceae</taxon>
        <taxon>Rhizobium/Agrobacterium group</taxon>
        <taxon>Neorhizobium</taxon>
    </lineage>
</organism>
<accession>A0ABT9Q3K6</accession>
<gene>
    <name evidence="2" type="ORF">J2T09_005336</name>
</gene>
<evidence type="ECO:0000313" key="3">
    <source>
        <dbReference type="Proteomes" id="UP001241472"/>
    </source>
</evidence>
<feature type="transmembrane region" description="Helical" evidence="1">
    <location>
        <begin position="71"/>
        <end position="92"/>
    </location>
</feature>
<dbReference type="EMBL" id="JAUSRF010000029">
    <property type="protein sequence ID" value="MDP9840549.1"/>
    <property type="molecule type" value="Genomic_DNA"/>
</dbReference>
<evidence type="ECO:0000256" key="1">
    <source>
        <dbReference type="SAM" id="Phobius"/>
    </source>
</evidence>
<keyword evidence="1" id="KW-0812">Transmembrane</keyword>
<dbReference type="Proteomes" id="UP001241472">
    <property type="component" value="Unassembled WGS sequence"/>
</dbReference>
<keyword evidence="1" id="KW-1133">Transmembrane helix</keyword>
<protein>
    <submittedName>
        <fullName evidence="2">Uncharacterized protein</fullName>
    </submittedName>
</protein>
<comment type="caution">
    <text evidence="2">The sequence shown here is derived from an EMBL/GenBank/DDBJ whole genome shotgun (WGS) entry which is preliminary data.</text>
</comment>
<feature type="transmembrane region" description="Helical" evidence="1">
    <location>
        <begin position="38"/>
        <end position="59"/>
    </location>
</feature>